<organism evidence="2 3">
    <name type="scientific">Bacteroides faecis</name>
    <dbReference type="NCBI Taxonomy" id="674529"/>
    <lineage>
        <taxon>Bacteria</taxon>
        <taxon>Pseudomonadati</taxon>
        <taxon>Bacteroidota</taxon>
        <taxon>Bacteroidia</taxon>
        <taxon>Bacteroidales</taxon>
        <taxon>Bacteroidaceae</taxon>
        <taxon>Bacteroides</taxon>
    </lineage>
</organism>
<geneLocation type="plasmid" evidence="2 3">
    <name>unnamed2</name>
</geneLocation>
<name>A0ABY5TIG3_9BACE</name>
<dbReference type="Proteomes" id="UP001060104">
    <property type="component" value="Plasmid unnamed2"/>
</dbReference>
<accession>A0ABY5TIG3</accession>
<evidence type="ECO:0000313" key="3">
    <source>
        <dbReference type="Proteomes" id="UP001060104"/>
    </source>
</evidence>
<keyword evidence="3" id="KW-1185">Reference proteome</keyword>
<dbReference type="Pfam" id="PF12508">
    <property type="entry name" value="Transposon_TraM"/>
    <property type="match status" value="1"/>
</dbReference>
<sequence>MRKKEEEALKNAPKEVVKASSDNESYFNTVGKKEDDTHLIKAMVDETLKLYDGSRLRLRLLDDIILDGNVIKSGSYLYATVTGFGAQRIRCKVNSIFVNDIHIKVSLNVFDVDAIEGIYVPQSKFRDLAKEAAASAMGQSVSFNQTTGEQNLESLAFQTLQSVYQSATSAVANNIKKNKAKVKYSTIVYLINDKNN</sequence>
<protein>
    <submittedName>
        <fullName evidence="2">Conjugative transposon protein TraM</fullName>
    </submittedName>
</protein>
<reference evidence="2" key="1">
    <citation type="submission" date="2022-08" db="EMBL/GenBank/DDBJ databases">
        <title>Genome Sequencing of Bacteroides fragilis Group Isolates with Nanopore Technology.</title>
        <authorList>
            <person name="Tisza M.J."/>
            <person name="Smith D."/>
            <person name="Dekker J.P."/>
        </authorList>
    </citation>
    <scope>NUCLEOTIDE SEQUENCE</scope>
    <source>
        <strain evidence="2">BFG-527</strain>
        <plasmid evidence="2">unnamed2</plasmid>
    </source>
</reference>
<dbReference type="InterPro" id="IPR055407">
    <property type="entry name" value="TraM_C"/>
</dbReference>
<feature type="domain" description="Conjugative transposon TraM C-terminal" evidence="1">
    <location>
        <begin position="40"/>
        <end position="190"/>
    </location>
</feature>
<keyword evidence="2" id="KW-0614">Plasmid</keyword>
<gene>
    <name evidence="2" type="ORF">NXY30_29430</name>
</gene>
<dbReference type="RefSeq" id="WP_258903185.1">
    <property type="nucleotide sequence ID" value="NZ_CP103143.1"/>
</dbReference>
<evidence type="ECO:0000313" key="2">
    <source>
        <dbReference type="EMBL" id="UVQ77624.1"/>
    </source>
</evidence>
<proteinExistence type="predicted"/>
<evidence type="ECO:0000259" key="1">
    <source>
        <dbReference type="Pfam" id="PF12508"/>
    </source>
</evidence>
<dbReference type="EMBL" id="CP103143">
    <property type="protein sequence ID" value="UVQ77624.1"/>
    <property type="molecule type" value="Genomic_DNA"/>
</dbReference>